<reference evidence="7" key="2">
    <citation type="journal article" date="2007" name="Science">
        <title>Draft genome sequence of the sexually transmitted pathogen Trichomonas vaginalis.</title>
        <authorList>
            <person name="Carlton J.M."/>
            <person name="Hirt R.P."/>
            <person name="Silva J.C."/>
            <person name="Delcher A.L."/>
            <person name="Schatz M."/>
            <person name="Zhao Q."/>
            <person name="Wortman J.R."/>
            <person name="Bidwell S.L."/>
            <person name="Alsmark U.C.M."/>
            <person name="Besteiro S."/>
            <person name="Sicheritz-Ponten T."/>
            <person name="Noel C.J."/>
            <person name="Dacks J.B."/>
            <person name="Foster P.G."/>
            <person name="Simillion C."/>
            <person name="Van de Peer Y."/>
            <person name="Miranda-Saavedra D."/>
            <person name="Barton G.J."/>
            <person name="Westrop G.D."/>
            <person name="Mueller S."/>
            <person name="Dessi D."/>
            <person name="Fiori P.L."/>
            <person name="Ren Q."/>
            <person name="Paulsen I."/>
            <person name="Zhang H."/>
            <person name="Bastida-Corcuera F.D."/>
            <person name="Simoes-Barbosa A."/>
            <person name="Brown M.T."/>
            <person name="Hayes R.D."/>
            <person name="Mukherjee M."/>
            <person name="Okumura C.Y."/>
            <person name="Schneider R."/>
            <person name="Smith A.J."/>
            <person name="Vanacova S."/>
            <person name="Villalvazo M."/>
            <person name="Haas B.J."/>
            <person name="Pertea M."/>
            <person name="Feldblyum T.V."/>
            <person name="Utterback T.R."/>
            <person name="Shu C.L."/>
            <person name="Osoegawa K."/>
            <person name="de Jong P.J."/>
            <person name="Hrdy I."/>
            <person name="Horvathova L."/>
            <person name="Zubacova Z."/>
            <person name="Dolezal P."/>
            <person name="Malik S.B."/>
            <person name="Logsdon J.M. Jr."/>
            <person name="Henze K."/>
            <person name="Gupta A."/>
            <person name="Wang C.C."/>
            <person name="Dunne R.L."/>
            <person name="Upcroft J.A."/>
            <person name="Upcroft P."/>
            <person name="White O."/>
            <person name="Salzberg S.L."/>
            <person name="Tang P."/>
            <person name="Chiu C.-H."/>
            <person name="Lee Y.-S."/>
            <person name="Embley T.M."/>
            <person name="Coombs G.H."/>
            <person name="Mottram J.C."/>
            <person name="Tachezy J."/>
            <person name="Fraser-Liggett C.M."/>
            <person name="Johnson P.J."/>
        </authorList>
    </citation>
    <scope>NUCLEOTIDE SEQUENCE [LARGE SCALE GENOMIC DNA]</scope>
    <source>
        <strain evidence="7">G3</strain>
    </source>
</reference>
<evidence type="ECO:0000313" key="7">
    <source>
        <dbReference type="EMBL" id="EAX86902.1"/>
    </source>
</evidence>
<keyword evidence="2 6" id="KW-0812">Transmembrane</keyword>
<feature type="transmembrane region" description="Helical" evidence="6">
    <location>
        <begin position="111"/>
        <end position="136"/>
    </location>
</feature>
<feature type="coiled-coil region" evidence="5">
    <location>
        <begin position="254"/>
        <end position="281"/>
    </location>
</feature>
<dbReference type="Proteomes" id="UP000001542">
    <property type="component" value="Unassembled WGS sequence"/>
</dbReference>
<evidence type="ECO:0000256" key="1">
    <source>
        <dbReference type="ARBA" id="ARBA00004141"/>
    </source>
</evidence>
<dbReference type="STRING" id="5722.A2G7G8"/>
<evidence type="ECO:0000256" key="4">
    <source>
        <dbReference type="ARBA" id="ARBA00023136"/>
    </source>
</evidence>
<evidence type="ECO:0000313" key="8">
    <source>
        <dbReference type="Proteomes" id="UP000001542"/>
    </source>
</evidence>
<dbReference type="SMR" id="A2G7G8"/>
<proteinExistence type="predicted"/>
<evidence type="ECO:0000256" key="5">
    <source>
        <dbReference type="SAM" id="Coils"/>
    </source>
</evidence>
<dbReference type="InParanoid" id="A2G7G8"/>
<accession>A2G7G8</accession>
<dbReference type="PANTHER" id="PTHR31652:SF0">
    <property type="entry name" value="LIMR FAMILY PROTEIN DDB_G0283707-RELATED"/>
    <property type="match status" value="1"/>
</dbReference>
<feature type="transmembrane region" description="Helical" evidence="6">
    <location>
        <begin position="176"/>
        <end position="208"/>
    </location>
</feature>
<protein>
    <submittedName>
        <fullName evidence="7">LMBR1-like conserved region family protein</fullName>
    </submittedName>
</protein>
<feature type="transmembrane region" description="Helical" evidence="6">
    <location>
        <begin position="6"/>
        <end position="26"/>
    </location>
</feature>
<dbReference type="AlphaFoldDB" id="A2G7G8"/>
<evidence type="ECO:0000256" key="2">
    <source>
        <dbReference type="ARBA" id="ARBA00022692"/>
    </source>
</evidence>
<keyword evidence="8" id="KW-1185">Reference proteome</keyword>
<keyword evidence="3 6" id="KW-1133">Transmembrane helix</keyword>
<name>A2G7G8_TRIV3</name>
<dbReference type="OrthoDB" id="73273at2759"/>
<sequence length="481" mass="55067">MYAWVVILATIIFCILSILVGIYLVVRFQMPEDKKSSWFIKIIIILTIGISVMNVLILPLDALNRSTPNPMNTTLMCWILTIISAVLAFIVIPFTLTYYENAEDEDVKHPICKATLSVIPFLLFFIIFLLILYFLVSDCQIPATIHAGKVVDESELTTSIYSCSTSTTIDIKLSPLIFVVTVIGFIGYIILIILGGMGFATLPINLFIDFVRRPRPISLKQYAKGQQLINRWAEELIEEGNKIREEGKHKGYKNRKVKRMVNKYADQIENMERAYQLIEVSYKVRGGNPVWPWCELFLGIICIIISLIWIIHIIVYTFLDVHPFLNQFFHLLDTKFALSAVIFFGLFTYYLYLCVLSGATSFGLNLLIIRVHPMEDQNTPMNSILFNSCLMLFASFGVALFSTMNFPIYTRLTALDMIYGVQMKYLKGLKYVWEYAIYVFLGIFVIALAVKLISCSRKKGRDDRNSEIRKALSTYDTDIVN</sequence>
<keyword evidence="5" id="KW-0175">Coiled coil</keyword>
<gene>
    <name evidence="7" type="ORF">TVAG_099180</name>
</gene>
<dbReference type="RefSeq" id="XP_001299832.1">
    <property type="nucleotide sequence ID" value="XM_001299831.1"/>
</dbReference>
<feature type="transmembrane region" description="Helical" evidence="6">
    <location>
        <begin position="38"/>
        <end position="58"/>
    </location>
</feature>
<evidence type="ECO:0000256" key="6">
    <source>
        <dbReference type="SAM" id="Phobius"/>
    </source>
</evidence>
<comment type="subcellular location">
    <subcellularLocation>
        <location evidence="1">Membrane</location>
        <topology evidence="1">Multi-pass membrane protein</topology>
    </subcellularLocation>
</comment>
<evidence type="ECO:0000256" key="3">
    <source>
        <dbReference type="ARBA" id="ARBA00022989"/>
    </source>
</evidence>
<feature type="transmembrane region" description="Helical" evidence="6">
    <location>
        <begin position="336"/>
        <end position="369"/>
    </location>
</feature>
<reference evidence="7" key="1">
    <citation type="submission" date="2006-10" db="EMBL/GenBank/DDBJ databases">
        <authorList>
            <person name="Amadeo P."/>
            <person name="Zhao Q."/>
            <person name="Wortman J."/>
            <person name="Fraser-Liggett C."/>
            <person name="Carlton J."/>
        </authorList>
    </citation>
    <scope>NUCLEOTIDE SEQUENCE</scope>
    <source>
        <strain evidence="7">G3</strain>
    </source>
</reference>
<dbReference type="VEuPathDB" id="TrichDB:TVAG_099180"/>
<dbReference type="PANTHER" id="PTHR31652">
    <property type="entry name" value="LIMR FAMILY PROTEIN DDB_G0283707-RELATED"/>
    <property type="match status" value="1"/>
</dbReference>
<dbReference type="KEGG" id="tva:4744550"/>
<dbReference type="OMA" id="YAYCAMY"/>
<keyword evidence="4 6" id="KW-0472">Membrane</keyword>
<dbReference type="GO" id="GO:0016020">
    <property type="term" value="C:membrane"/>
    <property type="evidence" value="ECO:0007669"/>
    <property type="project" value="UniProtKB-SubCell"/>
</dbReference>
<feature type="transmembrane region" description="Helical" evidence="6">
    <location>
        <begin position="390"/>
        <end position="409"/>
    </location>
</feature>
<dbReference type="VEuPathDB" id="TrichDB:TVAGG3_0920430"/>
<dbReference type="Pfam" id="PF04791">
    <property type="entry name" value="LMBR1"/>
    <property type="match status" value="1"/>
</dbReference>
<feature type="transmembrane region" description="Helical" evidence="6">
    <location>
        <begin position="435"/>
        <end position="454"/>
    </location>
</feature>
<feature type="transmembrane region" description="Helical" evidence="6">
    <location>
        <begin position="293"/>
        <end position="316"/>
    </location>
</feature>
<dbReference type="EMBL" id="DS114549">
    <property type="protein sequence ID" value="EAX86902.1"/>
    <property type="molecule type" value="Genomic_DNA"/>
</dbReference>
<dbReference type="InterPro" id="IPR006876">
    <property type="entry name" value="LMBR1-like_membr_prot"/>
</dbReference>
<organism evidence="7 8">
    <name type="scientific">Trichomonas vaginalis (strain ATCC PRA-98 / G3)</name>
    <dbReference type="NCBI Taxonomy" id="412133"/>
    <lineage>
        <taxon>Eukaryota</taxon>
        <taxon>Metamonada</taxon>
        <taxon>Parabasalia</taxon>
        <taxon>Trichomonadida</taxon>
        <taxon>Trichomonadidae</taxon>
        <taxon>Trichomonas</taxon>
    </lineage>
</organism>
<feature type="transmembrane region" description="Helical" evidence="6">
    <location>
        <begin position="78"/>
        <end position="99"/>
    </location>
</feature>
<dbReference type="eggNOG" id="ENOG502QPKQ">
    <property type="taxonomic scope" value="Eukaryota"/>
</dbReference>